<protein>
    <submittedName>
        <fullName evidence="1">CLUMA_CG020343, isoform A</fullName>
    </submittedName>
</protein>
<accession>A0A1J1J4M8</accession>
<reference evidence="1 2" key="1">
    <citation type="submission" date="2015-04" db="EMBL/GenBank/DDBJ databases">
        <authorList>
            <person name="Syromyatnikov M.Y."/>
            <person name="Popov V.N."/>
        </authorList>
    </citation>
    <scope>NUCLEOTIDE SEQUENCE [LARGE SCALE GENOMIC DNA]</scope>
</reference>
<name>A0A1J1J4M8_9DIPT</name>
<sequence length="121" mass="14568">MDLNSSPLPFWIKNKKQQTLVFDFSNVYSENCMDAATDEEGNSDIILRRRKSYFNVIFSSFKTSSEATKLQKECLDRMDERKILQRVLKSFSRYSFDNFLRKDYQDSFMEEMHDFPLRMEQ</sequence>
<evidence type="ECO:0000313" key="2">
    <source>
        <dbReference type="Proteomes" id="UP000183832"/>
    </source>
</evidence>
<keyword evidence="2" id="KW-1185">Reference proteome</keyword>
<organism evidence="1 2">
    <name type="scientific">Clunio marinus</name>
    <dbReference type="NCBI Taxonomy" id="568069"/>
    <lineage>
        <taxon>Eukaryota</taxon>
        <taxon>Metazoa</taxon>
        <taxon>Ecdysozoa</taxon>
        <taxon>Arthropoda</taxon>
        <taxon>Hexapoda</taxon>
        <taxon>Insecta</taxon>
        <taxon>Pterygota</taxon>
        <taxon>Neoptera</taxon>
        <taxon>Endopterygota</taxon>
        <taxon>Diptera</taxon>
        <taxon>Nematocera</taxon>
        <taxon>Chironomoidea</taxon>
        <taxon>Chironomidae</taxon>
        <taxon>Clunio</taxon>
    </lineage>
</organism>
<gene>
    <name evidence="1" type="ORF">CLUMA_CG020343</name>
</gene>
<dbReference type="Proteomes" id="UP000183832">
    <property type="component" value="Unassembled WGS sequence"/>
</dbReference>
<dbReference type="AlphaFoldDB" id="A0A1J1J4M8"/>
<dbReference type="EMBL" id="CVRI01000070">
    <property type="protein sequence ID" value="CRL07365.1"/>
    <property type="molecule type" value="Genomic_DNA"/>
</dbReference>
<proteinExistence type="predicted"/>
<evidence type="ECO:0000313" key="1">
    <source>
        <dbReference type="EMBL" id="CRL07365.1"/>
    </source>
</evidence>